<proteinExistence type="predicted"/>
<comment type="caution">
    <text evidence="1">The sequence shown here is derived from an EMBL/GenBank/DDBJ whole genome shotgun (WGS) entry which is preliminary data.</text>
</comment>
<keyword evidence="2" id="KW-1185">Reference proteome</keyword>
<accession>A0ABR8FRU4</accession>
<dbReference type="Proteomes" id="UP000603457">
    <property type="component" value="Unassembled WGS sequence"/>
</dbReference>
<protein>
    <submittedName>
        <fullName evidence="1">Uncharacterized protein</fullName>
    </submittedName>
</protein>
<dbReference type="EMBL" id="JACJTB010000005">
    <property type="protein sequence ID" value="MBD2594150.1"/>
    <property type="molecule type" value="Genomic_DNA"/>
</dbReference>
<sequence>MVIFSYRNGSRYSLLLSTIVCGGLEIGNSEDLSIYDLPPAMGIICKNTILANFITSNALNNQQCQSQKVEMQNESRFDSDS</sequence>
<dbReference type="RefSeq" id="WP_190967049.1">
    <property type="nucleotide sequence ID" value="NZ_JACJTB010000005.1"/>
</dbReference>
<evidence type="ECO:0000313" key="1">
    <source>
        <dbReference type="EMBL" id="MBD2594150.1"/>
    </source>
</evidence>
<organism evidence="1 2">
    <name type="scientific">Nostoc spongiaeforme FACHB-130</name>
    <dbReference type="NCBI Taxonomy" id="1357510"/>
    <lineage>
        <taxon>Bacteria</taxon>
        <taxon>Bacillati</taxon>
        <taxon>Cyanobacteriota</taxon>
        <taxon>Cyanophyceae</taxon>
        <taxon>Nostocales</taxon>
        <taxon>Nostocaceae</taxon>
        <taxon>Nostoc</taxon>
    </lineage>
</organism>
<gene>
    <name evidence="1" type="ORF">H6G74_07370</name>
</gene>
<evidence type="ECO:0000313" key="2">
    <source>
        <dbReference type="Proteomes" id="UP000603457"/>
    </source>
</evidence>
<name>A0ABR8FRU4_9NOSO</name>
<reference evidence="1 2" key="1">
    <citation type="journal article" date="2020" name="ISME J.">
        <title>Comparative genomics reveals insights into cyanobacterial evolution and habitat adaptation.</title>
        <authorList>
            <person name="Chen M.Y."/>
            <person name="Teng W.K."/>
            <person name="Zhao L."/>
            <person name="Hu C.X."/>
            <person name="Zhou Y.K."/>
            <person name="Han B.P."/>
            <person name="Song L.R."/>
            <person name="Shu W.S."/>
        </authorList>
    </citation>
    <scope>NUCLEOTIDE SEQUENCE [LARGE SCALE GENOMIC DNA]</scope>
    <source>
        <strain evidence="1 2">FACHB-130</strain>
    </source>
</reference>